<sequence>MGQDPVHRSSARERSYYRADIDGLRAVAVIAVLLFHAELPGFAGGYVGVDVFFVISGFLITSIICEDLDRGRFTFADFYARRVRRIFPALFATVLVTCIVAGCFFLPPDFRSLGASIAATAGFASNILFWAQADYFDAPAELKPLLHTWSLSIEEQFYLGFPYLLVLLWWMDPPNRRRVLAGLTAASFAIGVIATHKDPQAAFYLLPPRAWELLLGALLALSPGPALPPALARRAGWLGLASILLAVAIYDAQTPFPGFAALLPTLGAALVIGAGTSGHVGASKLLGSRPLVAVGRLSFSLYLWHWPVLSLLRYALARELDGFETAAALATSVLLAIVSWRFVEEPFRRPRTQSRAAVLRRAAAVTAGIFLTGIVLQATGGLPQRLPDRLLAYSPLLPPEAESRVSCASWSAARTNLPGICLVGDLSAPDLSFAVIGDSHAEALIPAFELAATHHRQKGLVFVKHACRPMLGVARVVDGKRNASCSTFVAKAIDEIRAQASIEEVVFAARWTRQALGTGYQQPVSFYTDGQSPEVSIEENKRSLIRGLDRAFDALSDRRITVIGAVPENEFLPPMALAMANLFRRSPPRTTAEAFHRRNAVVEDVFAQLAKWHRFQFIAPARHLCDGATCAAEIGGRSLYRDDDHLSAFGAEQLANVIDDMFEEPPTPVPPVKARDGN</sequence>
<feature type="transmembrane region" description="Helical" evidence="1">
    <location>
        <begin position="325"/>
        <end position="343"/>
    </location>
</feature>
<protein>
    <submittedName>
        <fullName evidence="4">Peptidoglycan/LPS O-acetylase OafA/YrhL</fullName>
    </submittedName>
</protein>
<name>A0A7W6BVA9_9HYPH</name>
<dbReference type="Pfam" id="PF01757">
    <property type="entry name" value="Acyl_transf_3"/>
    <property type="match status" value="1"/>
</dbReference>
<dbReference type="Proteomes" id="UP000531216">
    <property type="component" value="Unassembled WGS sequence"/>
</dbReference>
<keyword evidence="1" id="KW-0472">Membrane</keyword>
<dbReference type="RefSeq" id="WP_090964867.1">
    <property type="nucleotide sequence ID" value="NZ_FOOA01000015.1"/>
</dbReference>
<evidence type="ECO:0000256" key="1">
    <source>
        <dbReference type="SAM" id="Phobius"/>
    </source>
</evidence>
<accession>A0A7W6BVA9</accession>
<keyword evidence="1" id="KW-1133">Transmembrane helix</keyword>
<evidence type="ECO:0000259" key="3">
    <source>
        <dbReference type="Pfam" id="PF19040"/>
    </source>
</evidence>
<dbReference type="EMBL" id="JACIDO010000010">
    <property type="protein sequence ID" value="MBB3937552.1"/>
    <property type="molecule type" value="Genomic_DNA"/>
</dbReference>
<dbReference type="AlphaFoldDB" id="A0A7W6BVA9"/>
<dbReference type="InterPro" id="IPR002656">
    <property type="entry name" value="Acyl_transf_3_dom"/>
</dbReference>
<gene>
    <name evidence="4" type="ORF">GGR05_003719</name>
</gene>
<feature type="transmembrane region" description="Helical" evidence="1">
    <location>
        <begin position="86"/>
        <end position="107"/>
    </location>
</feature>
<evidence type="ECO:0000259" key="2">
    <source>
        <dbReference type="Pfam" id="PF01757"/>
    </source>
</evidence>
<dbReference type="GO" id="GO:0016020">
    <property type="term" value="C:membrane"/>
    <property type="evidence" value="ECO:0007669"/>
    <property type="project" value="TreeGrafter"/>
</dbReference>
<organism evidence="4 5">
    <name type="scientific">Aureimonas phyllosphaerae</name>
    <dbReference type="NCBI Taxonomy" id="1166078"/>
    <lineage>
        <taxon>Bacteria</taxon>
        <taxon>Pseudomonadati</taxon>
        <taxon>Pseudomonadota</taxon>
        <taxon>Alphaproteobacteria</taxon>
        <taxon>Hyphomicrobiales</taxon>
        <taxon>Aurantimonadaceae</taxon>
        <taxon>Aureimonas</taxon>
    </lineage>
</organism>
<feature type="transmembrane region" description="Helical" evidence="1">
    <location>
        <begin position="363"/>
        <end position="382"/>
    </location>
</feature>
<feature type="transmembrane region" description="Helical" evidence="1">
    <location>
        <begin position="256"/>
        <end position="274"/>
    </location>
</feature>
<keyword evidence="5" id="KW-1185">Reference proteome</keyword>
<keyword evidence="1" id="KW-0812">Transmembrane</keyword>
<dbReference type="OrthoDB" id="9796461at2"/>
<feature type="domain" description="Acyltransferase 3" evidence="2">
    <location>
        <begin position="19"/>
        <end position="339"/>
    </location>
</feature>
<dbReference type="Pfam" id="PF19040">
    <property type="entry name" value="SGNH"/>
    <property type="match status" value="1"/>
</dbReference>
<dbReference type="GO" id="GO:0016747">
    <property type="term" value="F:acyltransferase activity, transferring groups other than amino-acyl groups"/>
    <property type="evidence" value="ECO:0007669"/>
    <property type="project" value="InterPro"/>
</dbReference>
<proteinExistence type="predicted"/>
<feature type="domain" description="SGNH" evidence="3">
    <location>
        <begin position="417"/>
        <end position="659"/>
    </location>
</feature>
<feature type="transmembrane region" description="Helical" evidence="1">
    <location>
        <begin position="286"/>
        <end position="305"/>
    </location>
</feature>
<reference evidence="4 5" key="1">
    <citation type="submission" date="2020-08" db="EMBL/GenBank/DDBJ databases">
        <title>Genomic Encyclopedia of Type Strains, Phase IV (KMG-IV): sequencing the most valuable type-strain genomes for metagenomic binning, comparative biology and taxonomic classification.</title>
        <authorList>
            <person name="Goeker M."/>
        </authorList>
    </citation>
    <scope>NUCLEOTIDE SEQUENCE [LARGE SCALE GENOMIC DNA]</scope>
    <source>
        <strain evidence="4 5">DSM 25024</strain>
    </source>
</reference>
<evidence type="ECO:0000313" key="4">
    <source>
        <dbReference type="EMBL" id="MBB3937552.1"/>
    </source>
</evidence>
<comment type="caution">
    <text evidence="4">The sequence shown here is derived from an EMBL/GenBank/DDBJ whole genome shotgun (WGS) entry which is preliminary data.</text>
</comment>
<dbReference type="InterPro" id="IPR050879">
    <property type="entry name" value="Acyltransferase_3"/>
</dbReference>
<dbReference type="GO" id="GO:0009103">
    <property type="term" value="P:lipopolysaccharide biosynthetic process"/>
    <property type="evidence" value="ECO:0007669"/>
    <property type="project" value="TreeGrafter"/>
</dbReference>
<feature type="transmembrane region" description="Helical" evidence="1">
    <location>
        <begin position="234"/>
        <end position="250"/>
    </location>
</feature>
<feature type="transmembrane region" description="Helical" evidence="1">
    <location>
        <begin position="202"/>
        <end position="222"/>
    </location>
</feature>
<dbReference type="InterPro" id="IPR043968">
    <property type="entry name" value="SGNH"/>
</dbReference>
<dbReference type="PANTHER" id="PTHR23028">
    <property type="entry name" value="ACETYLTRANSFERASE"/>
    <property type="match status" value="1"/>
</dbReference>
<feature type="transmembrane region" description="Helical" evidence="1">
    <location>
        <begin position="43"/>
        <end position="65"/>
    </location>
</feature>
<evidence type="ECO:0000313" key="5">
    <source>
        <dbReference type="Proteomes" id="UP000531216"/>
    </source>
</evidence>
<dbReference type="PANTHER" id="PTHR23028:SF53">
    <property type="entry name" value="ACYL_TRANSF_3 DOMAIN-CONTAINING PROTEIN"/>
    <property type="match status" value="1"/>
</dbReference>
<feature type="transmembrane region" description="Helical" evidence="1">
    <location>
        <begin position="21"/>
        <end position="37"/>
    </location>
</feature>
<feature type="transmembrane region" description="Helical" evidence="1">
    <location>
        <begin position="179"/>
        <end position="196"/>
    </location>
</feature>